<keyword evidence="4" id="KW-1185">Reference proteome</keyword>
<feature type="region of interest" description="Disordered" evidence="2">
    <location>
        <begin position="135"/>
        <end position="156"/>
    </location>
</feature>
<keyword evidence="1" id="KW-0175">Coiled coil</keyword>
<gene>
    <name evidence="3" type="ORF">V8G54_015195</name>
</gene>
<dbReference type="Proteomes" id="UP001374535">
    <property type="component" value="Chromosome 5"/>
</dbReference>
<name>A0AAQ3NI23_VIGMU</name>
<proteinExistence type="predicted"/>
<evidence type="ECO:0000256" key="2">
    <source>
        <dbReference type="SAM" id="MobiDB-lite"/>
    </source>
</evidence>
<organism evidence="3 4">
    <name type="scientific">Vigna mungo</name>
    <name type="common">Black gram</name>
    <name type="synonym">Phaseolus mungo</name>
    <dbReference type="NCBI Taxonomy" id="3915"/>
    <lineage>
        <taxon>Eukaryota</taxon>
        <taxon>Viridiplantae</taxon>
        <taxon>Streptophyta</taxon>
        <taxon>Embryophyta</taxon>
        <taxon>Tracheophyta</taxon>
        <taxon>Spermatophyta</taxon>
        <taxon>Magnoliopsida</taxon>
        <taxon>eudicotyledons</taxon>
        <taxon>Gunneridae</taxon>
        <taxon>Pentapetalae</taxon>
        <taxon>rosids</taxon>
        <taxon>fabids</taxon>
        <taxon>Fabales</taxon>
        <taxon>Fabaceae</taxon>
        <taxon>Papilionoideae</taxon>
        <taxon>50 kb inversion clade</taxon>
        <taxon>NPAAA clade</taxon>
        <taxon>indigoferoid/millettioid clade</taxon>
        <taxon>Phaseoleae</taxon>
        <taxon>Vigna</taxon>
    </lineage>
</organism>
<protein>
    <submittedName>
        <fullName evidence="3">Uncharacterized protein</fullName>
    </submittedName>
</protein>
<accession>A0AAQ3NI23</accession>
<feature type="compositionally biased region" description="Basic residues" evidence="2">
    <location>
        <begin position="145"/>
        <end position="156"/>
    </location>
</feature>
<reference evidence="3 4" key="1">
    <citation type="journal article" date="2023" name="Life. Sci Alliance">
        <title>Evolutionary insights into 3D genome organization and epigenetic landscape of Vigna mungo.</title>
        <authorList>
            <person name="Junaid A."/>
            <person name="Singh B."/>
            <person name="Bhatia S."/>
        </authorList>
    </citation>
    <scope>NUCLEOTIDE SEQUENCE [LARGE SCALE GENOMIC DNA]</scope>
    <source>
        <strain evidence="3">Urdbean</strain>
    </source>
</reference>
<feature type="coiled-coil region" evidence="1">
    <location>
        <begin position="73"/>
        <end position="135"/>
    </location>
</feature>
<dbReference type="SUPFAM" id="SSF57997">
    <property type="entry name" value="Tropomyosin"/>
    <property type="match status" value="1"/>
</dbReference>
<feature type="region of interest" description="Disordered" evidence="2">
    <location>
        <begin position="185"/>
        <end position="213"/>
    </location>
</feature>
<evidence type="ECO:0000313" key="3">
    <source>
        <dbReference type="EMBL" id="WVZ10665.1"/>
    </source>
</evidence>
<evidence type="ECO:0000256" key="1">
    <source>
        <dbReference type="SAM" id="Coils"/>
    </source>
</evidence>
<dbReference type="EMBL" id="CP144696">
    <property type="protein sequence ID" value="WVZ10665.1"/>
    <property type="molecule type" value="Genomic_DNA"/>
</dbReference>
<dbReference type="Gene3D" id="1.20.5.170">
    <property type="match status" value="1"/>
</dbReference>
<evidence type="ECO:0000313" key="4">
    <source>
        <dbReference type="Proteomes" id="UP001374535"/>
    </source>
</evidence>
<dbReference type="AlphaFoldDB" id="A0AAQ3NI23"/>
<sequence>MRYPKTIDARGCHQTKTIPSRYLVIDISTSYNVLLGRQLLNLLGVVVSTLDLTIKFSSLSEDIITIHDDQKMLEKARSDCKIKDESMRKLEENLQSLESKAKGKDQIYKNLQEKIKELEGQIEELETHLKFREQRANTVGQSPSRSHRRRRATVHQKKCLPSIQPSIPDVVPLAIVLPLSRSCRANDPPPSLESHRPSEEVSSLHPLTHPIPP</sequence>